<reference evidence="2" key="1">
    <citation type="journal article" date="2016" name="Nat. Commun.">
        <title>Genome analysis of three Pneumocystis species reveals adaptation mechanisms to life exclusively in mammalian hosts.</title>
        <authorList>
            <person name="Ma L."/>
            <person name="Chen Z."/>
            <person name="Huang D.W."/>
            <person name="Kutty G."/>
            <person name="Ishihara M."/>
            <person name="Wang H."/>
            <person name="Abouelleil A."/>
            <person name="Bishop L."/>
            <person name="Davey E."/>
            <person name="Deng R."/>
            <person name="Deng X."/>
            <person name="Fan L."/>
            <person name="Fantoni G."/>
            <person name="Fitzgerald M."/>
            <person name="Gogineni E."/>
            <person name="Goldberg J.M."/>
            <person name="Handley G."/>
            <person name="Hu X."/>
            <person name="Huber C."/>
            <person name="Jiao X."/>
            <person name="Jones K."/>
            <person name="Levin J.Z."/>
            <person name="Liu Y."/>
            <person name="Macdonald P."/>
            <person name="Melnikov A."/>
            <person name="Raley C."/>
            <person name="Sassi M."/>
            <person name="Sherman B.T."/>
            <person name="Song X."/>
            <person name="Sykes S."/>
            <person name="Tran B."/>
            <person name="Walsh L."/>
            <person name="Xia Y."/>
            <person name="Yang J."/>
            <person name="Young S."/>
            <person name="Zeng Q."/>
            <person name="Zheng X."/>
            <person name="Stephens R."/>
            <person name="Nusbaum C."/>
            <person name="Birren B.W."/>
            <person name="Azadi P."/>
            <person name="Lempicki R.A."/>
            <person name="Cuomo C.A."/>
            <person name="Kovacs J.A."/>
        </authorList>
    </citation>
    <scope>NUCLEOTIDE SEQUENCE [LARGE SCALE GENOMIC DNA]</scope>
    <source>
        <strain evidence="2">RU7</strain>
    </source>
</reference>
<gene>
    <name evidence="1" type="ORF">T551_02774</name>
</gene>
<protein>
    <submittedName>
        <fullName evidence="1">Uncharacterized protein</fullName>
    </submittedName>
</protein>
<name>A0A0W4ZJ06_PNEJ7</name>
<accession>A0A0W4ZJ06</accession>
<dbReference type="GeneID" id="28941292"/>
<sequence>MKVFAFAVLSTIPYVSLKKINTFESKKNLSLLNLKNYNPLIYPKLTSLLSKRSLASSVWSVILKDHISLYSLILGTSVNTEERCKSFLKELCKDVLRKLPGGSFSTRLLTMCGPNNILTYCYGLMTKKGDIGKSLLEKCNGIKTKLENFLNKKSSGKKDNKRLEVEDCENYQTLCNIFHGICYDFIDDLCFKFAERCYTKFRENYKNNILLKIVNTSFEKHQNCVENILKKCHCVTSFGPEFTESCFSVNETCQNYIKNAKQICPYLSSYIEDVFSGKPLYIIGYKESLSRNKCSLLSVCNYYLSLCDKQTVKNYCKIIEKECSTKSDSDMYFIKQLELGDCELTFKGINLTLFFSGEKLDGVLSPHKIPFLTPLLIYISSIQEANSSLEKKCKMFLENGCISHKGPFPNLDKYCKDNYTDECNKMDDRVKESCKNLNKTLWDLGLTSQNFWHILWNGTNNITMPQCQVFTEGCTYFNHTCNGIQELCKNLQTLCYGLGIKRYNLNDFWQKLQEKLPSGHFNIFNQQELSDSSNLYRYISELCANYGEDNEILFKWCLYPTPTQITSITNLFEKLIHNFLSRYNDLERDFNYTIDEQPSLAECAYYVSECNGLSGLFKDLSHNCTTLKNICIKSIGDGFGKF</sequence>
<evidence type="ECO:0000313" key="2">
    <source>
        <dbReference type="Proteomes" id="UP000053447"/>
    </source>
</evidence>
<dbReference type="Proteomes" id="UP000053447">
    <property type="component" value="Unassembled WGS sequence"/>
</dbReference>
<dbReference type="OrthoDB" id="5479326at2759"/>
<proteinExistence type="predicted"/>
<dbReference type="RefSeq" id="XP_018228917.1">
    <property type="nucleotide sequence ID" value="XM_018375037.1"/>
</dbReference>
<keyword evidence="2" id="KW-1185">Reference proteome</keyword>
<dbReference type="Pfam" id="PF02349">
    <property type="entry name" value="MSG"/>
    <property type="match status" value="1"/>
</dbReference>
<dbReference type="EMBL" id="LFWA01000012">
    <property type="protein sequence ID" value="KTW28355.1"/>
    <property type="molecule type" value="Genomic_DNA"/>
</dbReference>
<dbReference type="STRING" id="1408657.A0A0W4ZJ06"/>
<comment type="caution">
    <text evidence="1">The sequence shown here is derived from an EMBL/GenBank/DDBJ whole genome shotgun (WGS) entry which is preliminary data.</text>
</comment>
<organism evidence="1 2">
    <name type="scientific">Pneumocystis jirovecii (strain RU7)</name>
    <name type="common">Human pneumocystis pneumonia agent</name>
    <dbReference type="NCBI Taxonomy" id="1408657"/>
    <lineage>
        <taxon>Eukaryota</taxon>
        <taxon>Fungi</taxon>
        <taxon>Dikarya</taxon>
        <taxon>Ascomycota</taxon>
        <taxon>Taphrinomycotina</taxon>
        <taxon>Pneumocystomycetes</taxon>
        <taxon>Pneumocystaceae</taxon>
        <taxon>Pneumocystis</taxon>
    </lineage>
</organism>
<dbReference type="AlphaFoldDB" id="A0A0W4ZJ06"/>
<dbReference type="VEuPathDB" id="FungiDB:T551_02774"/>
<evidence type="ECO:0000313" key="1">
    <source>
        <dbReference type="EMBL" id="KTW28355.1"/>
    </source>
</evidence>
<dbReference type="InterPro" id="IPR003330">
    <property type="entry name" value="MSG"/>
</dbReference>